<keyword evidence="2" id="KW-0812">Transmembrane</keyword>
<reference evidence="3" key="2">
    <citation type="submission" date="2009-09" db="EMBL/GenBank/DDBJ databases">
        <title>Complete sequence of chromosome of Candidatus Accumulibacter phosphatis clade IIA str. UW-1.</title>
        <authorList>
            <consortium name="US DOE Joint Genome Institute"/>
            <person name="Martin H.G."/>
            <person name="Ivanova N."/>
            <person name="Kunin V."/>
            <person name="Warnecke F."/>
            <person name="Barry K."/>
            <person name="He S."/>
            <person name="Salamov A."/>
            <person name="Szeto E."/>
            <person name="Dalin E."/>
            <person name="Pangilinan J.L."/>
            <person name="Lapidus A."/>
            <person name="Lowry S."/>
            <person name="Kyrpides N.C."/>
            <person name="McMahon K.D."/>
            <person name="Hugenholtz P."/>
        </authorList>
    </citation>
    <scope>NUCLEOTIDE SEQUENCE [LARGE SCALE GENOMIC DNA]</scope>
    <source>
        <strain evidence="3">UW-1</strain>
    </source>
</reference>
<dbReference type="EMBL" id="CP001715">
    <property type="protein sequence ID" value="ACV35809.1"/>
    <property type="molecule type" value="Genomic_DNA"/>
</dbReference>
<feature type="transmembrane region" description="Helical" evidence="2">
    <location>
        <begin position="83"/>
        <end position="105"/>
    </location>
</feature>
<protein>
    <submittedName>
        <fullName evidence="3">Uncharacterized protein</fullName>
    </submittedName>
</protein>
<gene>
    <name evidence="3" type="ordered locus">CAP2UW1_2522</name>
</gene>
<dbReference type="KEGG" id="app:CAP2UW1_2522"/>
<keyword evidence="2" id="KW-1133">Transmembrane helix</keyword>
<keyword evidence="2" id="KW-0472">Membrane</keyword>
<dbReference type="HOGENOM" id="CLU_2165414_0_0_4"/>
<accession>C7RRY6</accession>
<feature type="transmembrane region" description="Helical" evidence="2">
    <location>
        <begin position="56"/>
        <end position="77"/>
    </location>
</feature>
<name>C7RRY6_ACCRE</name>
<sequence length="110" mass="11227">MRTEEAPLDAPEQRQAGDGAEMMVCPSCEQEVPKGSLYCPFCCGEDGRRGAVKRGAFVGGVFGLLAGGLLTAVWSSAVGPEQASWGPVLSITLAAALAGMVVGAISNRKG</sequence>
<evidence type="ECO:0000313" key="3">
    <source>
        <dbReference type="EMBL" id="ACV35809.1"/>
    </source>
</evidence>
<dbReference type="AlphaFoldDB" id="C7RRY6"/>
<organism evidence="3">
    <name type="scientific">Accumulibacter regalis</name>
    <dbReference type="NCBI Taxonomy" id="522306"/>
    <lineage>
        <taxon>Bacteria</taxon>
        <taxon>Pseudomonadati</taxon>
        <taxon>Pseudomonadota</taxon>
        <taxon>Betaproteobacteria</taxon>
        <taxon>Candidatus Accumulibacter</taxon>
    </lineage>
</organism>
<reference evidence="3" key="1">
    <citation type="submission" date="2009-08" db="EMBL/GenBank/DDBJ databases">
        <authorList>
            <consortium name="US DOE Joint Genome Institute"/>
            <person name="Lucas S."/>
            <person name="Copeland A."/>
            <person name="Lapidus A."/>
            <person name="Glavina del Rio T."/>
            <person name="Dalin E."/>
            <person name="Tice H."/>
            <person name="Bruce D."/>
            <person name="Barry K."/>
            <person name="Pitluck S."/>
            <person name="Lowry S."/>
            <person name="Larimer F."/>
            <person name="Land M."/>
            <person name="Hauser L."/>
            <person name="Kyrpides N."/>
            <person name="Ivanova N."/>
            <person name="McMahon K.D."/>
            <person name="Hugenholtz P."/>
        </authorList>
    </citation>
    <scope>NUCLEOTIDE SEQUENCE</scope>
    <source>
        <strain evidence="3">UW-1</strain>
    </source>
</reference>
<dbReference type="STRING" id="522306.CAP2UW1_2522"/>
<dbReference type="OrthoDB" id="8859466at2"/>
<proteinExistence type="predicted"/>
<evidence type="ECO:0000256" key="2">
    <source>
        <dbReference type="SAM" id="Phobius"/>
    </source>
</evidence>
<feature type="region of interest" description="Disordered" evidence="1">
    <location>
        <begin position="1"/>
        <end position="20"/>
    </location>
</feature>
<evidence type="ECO:0000256" key="1">
    <source>
        <dbReference type="SAM" id="MobiDB-lite"/>
    </source>
</evidence>